<protein>
    <submittedName>
        <fullName evidence="1">Uncharacterized protein</fullName>
    </submittedName>
</protein>
<name>A0A2D4JG78_MICLE</name>
<reference evidence="1" key="2">
    <citation type="submission" date="2017-11" db="EMBL/GenBank/DDBJ databases">
        <title>Coralsnake Venomics: Analyses of Venom Gland Transcriptomes and Proteomes of Six Brazilian Taxa.</title>
        <authorList>
            <person name="Aird S.D."/>
            <person name="Jorge da Silva N."/>
            <person name="Qiu L."/>
            <person name="Villar-Briones A."/>
            <person name="Aparecida-Saddi V."/>
            <person name="Campos-Telles M.P."/>
            <person name="Grau M."/>
            <person name="Mikheyev A.S."/>
        </authorList>
    </citation>
    <scope>NUCLEOTIDE SEQUENCE</scope>
    <source>
        <tissue evidence="1">Venom_gland</tissue>
    </source>
</reference>
<proteinExistence type="predicted"/>
<evidence type="ECO:0000313" key="1">
    <source>
        <dbReference type="EMBL" id="LAA95469.1"/>
    </source>
</evidence>
<accession>A0A2D4JG78</accession>
<dbReference type="EMBL" id="IACK01183284">
    <property type="protein sequence ID" value="LAA95469.1"/>
    <property type="molecule type" value="Transcribed_RNA"/>
</dbReference>
<sequence length="105" mass="11823">MVLIQSLAHELFLFQCANFSPFSLPLCPPRKRNELPWKGLSSSRVDRRRFSCANQAIVSKSGNNTIYELMPSVSIVGPIGKRKLRTIETCGRGLHPAVNGQWLKR</sequence>
<organism evidence="1">
    <name type="scientific">Micrurus lemniscatus lemniscatus</name>
    <dbReference type="NCBI Taxonomy" id="129467"/>
    <lineage>
        <taxon>Eukaryota</taxon>
        <taxon>Metazoa</taxon>
        <taxon>Chordata</taxon>
        <taxon>Craniata</taxon>
        <taxon>Vertebrata</taxon>
        <taxon>Euteleostomi</taxon>
        <taxon>Lepidosauria</taxon>
        <taxon>Squamata</taxon>
        <taxon>Bifurcata</taxon>
        <taxon>Unidentata</taxon>
        <taxon>Episquamata</taxon>
        <taxon>Toxicofera</taxon>
        <taxon>Serpentes</taxon>
        <taxon>Colubroidea</taxon>
        <taxon>Elapidae</taxon>
        <taxon>Elapinae</taxon>
        <taxon>Micrurus</taxon>
    </lineage>
</organism>
<dbReference type="AlphaFoldDB" id="A0A2D4JG78"/>
<reference evidence="1" key="1">
    <citation type="submission" date="2017-07" db="EMBL/GenBank/DDBJ databases">
        <authorList>
            <person name="Mikheyev A."/>
            <person name="Grau M."/>
        </authorList>
    </citation>
    <scope>NUCLEOTIDE SEQUENCE</scope>
    <source>
        <tissue evidence="1">Venom_gland</tissue>
    </source>
</reference>